<dbReference type="AlphaFoldDB" id="A0A8T2KY70"/>
<feature type="domain" description="B box-type" evidence="7">
    <location>
        <begin position="136"/>
        <end position="176"/>
    </location>
</feature>
<dbReference type="Pfam" id="PF00622">
    <property type="entry name" value="SPRY"/>
    <property type="match status" value="1"/>
</dbReference>
<keyword evidence="5" id="KW-0175">Coiled coil</keyword>
<name>A0A8T2KY70_ASTMX</name>
<evidence type="ECO:0000313" key="10">
    <source>
        <dbReference type="Proteomes" id="UP000752171"/>
    </source>
</evidence>
<dbReference type="PROSITE" id="PS50188">
    <property type="entry name" value="B302_SPRY"/>
    <property type="match status" value="1"/>
</dbReference>
<dbReference type="InterPro" id="IPR003877">
    <property type="entry name" value="SPRY_dom"/>
</dbReference>
<dbReference type="Proteomes" id="UP000752171">
    <property type="component" value="Unassembled WGS sequence"/>
</dbReference>
<dbReference type="Pfam" id="PF00643">
    <property type="entry name" value="zf-B_box"/>
    <property type="match status" value="1"/>
</dbReference>
<protein>
    <submittedName>
        <fullName evidence="9">Tripartite motif-containing protein 16-like protein</fullName>
    </submittedName>
</protein>
<dbReference type="InterPro" id="IPR051051">
    <property type="entry name" value="E3_ubiq-ligase_TRIM/RNF"/>
</dbReference>
<feature type="domain" description="B30.2/SPRY" evidence="8">
    <location>
        <begin position="368"/>
        <end position="562"/>
    </location>
</feature>
<proteinExistence type="predicted"/>
<feature type="compositionally biased region" description="Basic and acidic residues" evidence="6">
    <location>
        <begin position="23"/>
        <end position="45"/>
    </location>
</feature>
<dbReference type="Gene3D" id="4.10.830.40">
    <property type="match status" value="1"/>
</dbReference>
<dbReference type="Gene3D" id="3.30.160.60">
    <property type="entry name" value="Classic Zinc Finger"/>
    <property type="match status" value="1"/>
</dbReference>
<feature type="region of interest" description="Disordered" evidence="6">
    <location>
        <begin position="1"/>
        <end position="82"/>
    </location>
</feature>
<dbReference type="InterPro" id="IPR000315">
    <property type="entry name" value="Znf_B-box"/>
</dbReference>
<dbReference type="Gene3D" id="2.60.120.920">
    <property type="match status" value="1"/>
</dbReference>
<feature type="coiled-coil region" evidence="5">
    <location>
        <begin position="223"/>
        <end position="283"/>
    </location>
</feature>
<dbReference type="InterPro" id="IPR006574">
    <property type="entry name" value="PRY"/>
</dbReference>
<evidence type="ECO:0000259" key="7">
    <source>
        <dbReference type="PROSITE" id="PS50119"/>
    </source>
</evidence>
<dbReference type="GO" id="GO:0005737">
    <property type="term" value="C:cytoplasm"/>
    <property type="evidence" value="ECO:0007669"/>
    <property type="project" value="UniProtKB-ARBA"/>
</dbReference>
<comment type="caution">
    <text evidence="9">The sequence shown here is derived from an EMBL/GenBank/DDBJ whole genome shotgun (WGS) entry which is preliminary data.</text>
</comment>
<dbReference type="InterPro" id="IPR043136">
    <property type="entry name" value="B30.2/SPRY_sf"/>
</dbReference>
<dbReference type="SMART" id="SM00336">
    <property type="entry name" value="BBOX"/>
    <property type="match status" value="2"/>
</dbReference>
<evidence type="ECO:0000256" key="5">
    <source>
        <dbReference type="SAM" id="Coils"/>
    </source>
</evidence>
<dbReference type="InterPro" id="IPR003879">
    <property type="entry name" value="Butyrophylin_SPRY"/>
</dbReference>
<dbReference type="CDD" id="cd19769">
    <property type="entry name" value="Bbox2_TRIM16-like"/>
    <property type="match status" value="1"/>
</dbReference>
<dbReference type="SMART" id="SM00449">
    <property type="entry name" value="SPRY"/>
    <property type="match status" value="1"/>
</dbReference>
<dbReference type="EMBL" id="JAICCE010000019">
    <property type="protein sequence ID" value="KAG9264588.1"/>
    <property type="molecule type" value="Genomic_DNA"/>
</dbReference>
<dbReference type="SUPFAM" id="SSF49899">
    <property type="entry name" value="Concanavalin A-like lectins/glucanases"/>
    <property type="match status" value="1"/>
</dbReference>
<dbReference type="PRINTS" id="PR01407">
    <property type="entry name" value="BUTYPHLNCDUF"/>
</dbReference>
<dbReference type="Pfam" id="PF13765">
    <property type="entry name" value="PRY"/>
    <property type="match status" value="1"/>
</dbReference>
<reference evidence="9 10" key="1">
    <citation type="submission" date="2021-07" db="EMBL/GenBank/DDBJ databases">
        <authorList>
            <person name="Imarazene B."/>
            <person name="Zahm M."/>
            <person name="Klopp C."/>
            <person name="Cabau C."/>
            <person name="Beille S."/>
            <person name="Jouanno E."/>
            <person name="Castinel A."/>
            <person name="Lluch J."/>
            <person name="Gil L."/>
            <person name="Kuchtly C."/>
            <person name="Lopez Roques C."/>
            <person name="Donnadieu C."/>
            <person name="Parrinello H."/>
            <person name="Journot L."/>
            <person name="Du K."/>
            <person name="Schartl M."/>
            <person name="Retaux S."/>
            <person name="Guiguen Y."/>
        </authorList>
    </citation>
    <scope>NUCLEOTIDE SEQUENCE [LARGE SCALE GENOMIC DNA]</scope>
    <source>
        <strain evidence="9">Pach_M1</strain>
        <tissue evidence="9">Testis</tissue>
    </source>
</reference>
<evidence type="ECO:0000256" key="4">
    <source>
        <dbReference type="PROSITE-ProRule" id="PRU00024"/>
    </source>
</evidence>
<gene>
    <name evidence="9" type="primary">TRIM16</name>
    <name evidence="9" type="ORF">AMEX_G22874</name>
</gene>
<evidence type="ECO:0000256" key="6">
    <source>
        <dbReference type="SAM" id="MobiDB-lite"/>
    </source>
</evidence>
<evidence type="ECO:0000256" key="3">
    <source>
        <dbReference type="ARBA" id="ARBA00022833"/>
    </source>
</evidence>
<dbReference type="InterPro" id="IPR058030">
    <property type="entry name" value="TRIM8/14/16/25/29/45/65_CC"/>
</dbReference>
<dbReference type="InterPro" id="IPR013320">
    <property type="entry name" value="ConA-like_dom_sf"/>
</dbReference>
<evidence type="ECO:0000313" key="9">
    <source>
        <dbReference type="EMBL" id="KAG9264588.1"/>
    </source>
</evidence>
<dbReference type="InterPro" id="IPR001870">
    <property type="entry name" value="B30.2/SPRY"/>
</dbReference>
<accession>A0A8T2KY70</accession>
<evidence type="ECO:0000256" key="1">
    <source>
        <dbReference type="ARBA" id="ARBA00022723"/>
    </source>
</evidence>
<dbReference type="PANTHER" id="PTHR25465:SF10">
    <property type="entry name" value="TRIPARTITE MOTIF-CONTAINING PROTEIN 16-RELATED"/>
    <property type="match status" value="1"/>
</dbReference>
<keyword evidence="1" id="KW-0479">Metal-binding</keyword>
<dbReference type="GO" id="GO:0008270">
    <property type="term" value="F:zinc ion binding"/>
    <property type="evidence" value="ECO:0007669"/>
    <property type="project" value="UniProtKB-KW"/>
</dbReference>
<evidence type="ECO:0000259" key="8">
    <source>
        <dbReference type="PROSITE" id="PS50188"/>
    </source>
</evidence>
<organism evidence="9 10">
    <name type="scientific">Astyanax mexicanus</name>
    <name type="common">Blind cave fish</name>
    <name type="synonym">Astyanax fasciatus mexicanus</name>
    <dbReference type="NCBI Taxonomy" id="7994"/>
    <lineage>
        <taxon>Eukaryota</taxon>
        <taxon>Metazoa</taxon>
        <taxon>Chordata</taxon>
        <taxon>Craniata</taxon>
        <taxon>Vertebrata</taxon>
        <taxon>Euteleostomi</taxon>
        <taxon>Actinopterygii</taxon>
        <taxon>Neopterygii</taxon>
        <taxon>Teleostei</taxon>
        <taxon>Ostariophysi</taxon>
        <taxon>Characiformes</taxon>
        <taxon>Characoidei</taxon>
        <taxon>Acestrorhamphidae</taxon>
        <taxon>Acestrorhamphinae</taxon>
        <taxon>Astyanax</taxon>
    </lineage>
</organism>
<dbReference type="PANTHER" id="PTHR25465">
    <property type="entry name" value="B-BOX DOMAIN CONTAINING"/>
    <property type="match status" value="1"/>
</dbReference>
<dbReference type="OrthoDB" id="6270329at2759"/>
<dbReference type="Pfam" id="PF25600">
    <property type="entry name" value="TRIM_CC"/>
    <property type="match status" value="1"/>
</dbReference>
<sequence>MENTEEGISPKKMPEGIQPGMENHQEETNLAPESKDPKEEATKSQEEEEEDQIDACNGTTNASTNGTTNASTNGTTNSPTDPPTVEVTCDSCMENPRPASKSCLTCQVSYCEEHLRPHLENSKFQTHKLVEPQLDMELRTCPHHHLDLELYCTTDSRCICASCGSEGHHGHSIVPIGEARKQIEGDLQQKQKEMVKKLSAAEQAITKLQGNTESIESSVTGVRAEIEQQFSDLQAAVEDAQKSTLDVLEGEYKQALGQAESIQAHIEQRITELKKTMAQVERLPRKKNDVDFLQEYTEWRKGLVDVCLPGVYISLIDQLDTFSRIVKETTKNLCEQLTSTYSAQLKELCESEKLSIKTMVQPSSPTKRQSSEQEPVTREDFLKYASNLTFNPDSTHKFLRLTEDNRKASNTTPWQHNYPDTPDRFEHWRQVMTCESLYLGRHYFEVELTGEGAYLGLTYKSIDRKGQESSSCITGNDFSWSFGRESHGYSAWHCDAETPVEVGEFSRIGLYMDYEKGLLAFYGVADTMNLLHMFTTNYLEPLYPVFWLSKKDNKVVLVKPGD</sequence>
<keyword evidence="2 4" id="KW-0863">Zinc-finger</keyword>
<evidence type="ECO:0000256" key="2">
    <source>
        <dbReference type="ARBA" id="ARBA00022771"/>
    </source>
</evidence>
<dbReference type="SMART" id="SM00589">
    <property type="entry name" value="PRY"/>
    <property type="match status" value="1"/>
</dbReference>
<keyword evidence="3" id="KW-0862">Zinc</keyword>
<dbReference type="PROSITE" id="PS50119">
    <property type="entry name" value="ZF_BBOX"/>
    <property type="match status" value="1"/>
</dbReference>
<feature type="compositionally biased region" description="Low complexity" evidence="6">
    <location>
        <begin position="57"/>
        <end position="78"/>
    </location>
</feature>
<dbReference type="SUPFAM" id="SSF57845">
    <property type="entry name" value="B-box zinc-binding domain"/>
    <property type="match status" value="1"/>
</dbReference>